<protein>
    <submittedName>
        <fullName evidence="1">Uncharacterized protein</fullName>
    </submittedName>
</protein>
<evidence type="ECO:0000313" key="2">
    <source>
        <dbReference type="Proteomes" id="UP001151234"/>
    </source>
</evidence>
<organism evidence="1 2">
    <name type="scientific">Hoeflea prorocentri</name>
    <dbReference type="NCBI Taxonomy" id="1922333"/>
    <lineage>
        <taxon>Bacteria</taxon>
        <taxon>Pseudomonadati</taxon>
        <taxon>Pseudomonadota</taxon>
        <taxon>Alphaproteobacteria</taxon>
        <taxon>Hyphomicrobiales</taxon>
        <taxon>Rhizobiaceae</taxon>
        <taxon>Hoeflea</taxon>
    </lineage>
</organism>
<name>A0A9X3ZHK6_9HYPH</name>
<proteinExistence type="predicted"/>
<dbReference type="RefSeq" id="WP_267990175.1">
    <property type="nucleotide sequence ID" value="NZ_JAPJZI010000001.1"/>
</dbReference>
<sequence length="88" mass="8832">MTIDPFKSKSSDVRSPYRTAHGVTLDADFDFTSRAVYAGAAGNLSVVLADGGTATFTGLAAGTALPIAATRVLSAGTTIAASNILALL</sequence>
<dbReference type="AlphaFoldDB" id="A0A9X3ZHK6"/>
<gene>
    <name evidence="1" type="ORF">OQ273_09345</name>
</gene>
<dbReference type="EMBL" id="JAPJZI010000001">
    <property type="protein sequence ID" value="MDA5398771.1"/>
    <property type="molecule type" value="Genomic_DNA"/>
</dbReference>
<reference evidence="1" key="1">
    <citation type="submission" date="2022-11" db="EMBL/GenBank/DDBJ databases">
        <title>Draft genome sequence of Hoeflea poritis E7-10 and Hoeflea prorocentri PM5-8, separated from scleractinian coral Porites lutea and marine dinoflagellate.</title>
        <authorList>
            <person name="Zhang G."/>
            <person name="Wei Q."/>
            <person name="Cai L."/>
        </authorList>
    </citation>
    <scope>NUCLEOTIDE SEQUENCE</scope>
    <source>
        <strain evidence="1">PM5-8</strain>
    </source>
</reference>
<evidence type="ECO:0000313" key="1">
    <source>
        <dbReference type="EMBL" id="MDA5398771.1"/>
    </source>
</evidence>
<accession>A0A9X3ZHK6</accession>
<keyword evidence="2" id="KW-1185">Reference proteome</keyword>
<comment type="caution">
    <text evidence="1">The sequence shown here is derived from an EMBL/GenBank/DDBJ whole genome shotgun (WGS) entry which is preliminary data.</text>
</comment>
<dbReference type="Proteomes" id="UP001151234">
    <property type="component" value="Unassembled WGS sequence"/>
</dbReference>